<keyword evidence="2" id="KW-0472">Membrane</keyword>
<dbReference type="InterPro" id="IPR012507">
    <property type="entry name" value="YibE_F"/>
</dbReference>
<dbReference type="PANTHER" id="PTHR41771">
    <property type="entry name" value="MEMBRANE PROTEIN-RELATED"/>
    <property type="match status" value="1"/>
</dbReference>
<evidence type="ECO:0000256" key="1">
    <source>
        <dbReference type="SAM" id="MobiDB-lite"/>
    </source>
</evidence>
<accession>A0A1H2LLH0</accession>
<feature type="transmembrane region" description="Helical" evidence="2">
    <location>
        <begin position="186"/>
        <end position="206"/>
    </location>
</feature>
<gene>
    <name evidence="3" type="ORF">SAMN04489737_1560</name>
</gene>
<keyword evidence="2" id="KW-0812">Transmembrane</keyword>
<name>A0A1H2LLH0_9ACTO</name>
<feature type="region of interest" description="Disordered" evidence="1">
    <location>
        <begin position="18"/>
        <end position="38"/>
    </location>
</feature>
<feature type="transmembrane region" description="Helical" evidence="2">
    <location>
        <begin position="162"/>
        <end position="179"/>
    </location>
</feature>
<evidence type="ECO:0000313" key="3">
    <source>
        <dbReference type="EMBL" id="SDU81595.1"/>
    </source>
</evidence>
<proteinExistence type="predicted"/>
<feature type="transmembrane region" description="Helical" evidence="2">
    <location>
        <begin position="383"/>
        <end position="408"/>
    </location>
</feature>
<evidence type="ECO:0000313" key="4">
    <source>
        <dbReference type="Proteomes" id="UP000214355"/>
    </source>
</evidence>
<keyword evidence="4" id="KW-1185">Reference proteome</keyword>
<dbReference type="Proteomes" id="UP000214355">
    <property type="component" value="Chromosome I"/>
</dbReference>
<feature type="transmembrane region" description="Helical" evidence="2">
    <location>
        <begin position="242"/>
        <end position="262"/>
    </location>
</feature>
<feature type="transmembrane region" description="Helical" evidence="2">
    <location>
        <begin position="341"/>
        <end position="363"/>
    </location>
</feature>
<dbReference type="Pfam" id="PF07907">
    <property type="entry name" value="YibE_F"/>
    <property type="match status" value="1"/>
</dbReference>
<feature type="transmembrane region" description="Helical" evidence="2">
    <location>
        <begin position="51"/>
        <end position="72"/>
    </location>
</feature>
<dbReference type="AlphaFoldDB" id="A0A1H2LLH0"/>
<feature type="transmembrane region" description="Helical" evidence="2">
    <location>
        <begin position="212"/>
        <end position="230"/>
    </location>
</feature>
<keyword evidence="2" id="KW-1133">Transmembrane helix</keyword>
<dbReference type="STRING" id="131112.SAMN04489737_1560"/>
<organism evidence="3 4">
    <name type="scientific">Arcanobacterium phocae</name>
    <dbReference type="NCBI Taxonomy" id="131112"/>
    <lineage>
        <taxon>Bacteria</taxon>
        <taxon>Bacillati</taxon>
        <taxon>Actinomycetota</taxon>
        <taxon>Actinomycetes</taxon>
        <taxon>Actinomycetales</taxon>
        <taxon>Actinomycetaceae</taxon>
        <taxon>Arcanobacterium</taxon>
    </lineage>
</organism>
<protein>
    <submittedName>
        <fullName evidence="3">Uncharacterized membrane protein</fullName>
    </submittedName>
</protein>
<sequence>MKLKPTWQVNSLAANKVAPTGGENIPASHSHTHSHSAPLALSPADRRRVSVALACVVVPLALLTIIGLIVMWPSGQTPVGSRPEFNVGSQQAIGEISAIGETDASMQTPVKMLVDGTEVGIHVPYEYVKNGLDVGDRVKAIFSPDLVGTDAPYIFVDFVRSVPLWVLIALYVGVVVLVARLKGAAALAGLGVSLAVVGFFMLPALMSGESPLLVVLIGAAAMMFTSIYLAHGISIRTTTAVLGTLGGLIITGLVAWLAIGSANLTGVSSEDSIAIFSQLGTLRMNQILLCGMILAGLGALNDVTITQVSTVWELHAANPTAMRRRIFGQAMVIGRDHIASTVYTLAFAYVGSALPLLMSAALVDRGFVDFLMIGQVAEEIVRTLVASVGLVLAIPMTTAIACLFAPVAPSHSRNSSIS</sequence>
<dbReference type="EMBL" id="LT629804">
    <property type="protein sequence ID" value="SDU81595.1"/>
    <property type="molecule type" value="Genomic_DNA"/>
</dbReference>
<dbReference type="PANTHER" id="PTHR41771:SF1">
    <property type="entry name" value="MEMBRANE PROTEIN"/>
    <property type="match status" value="1"/>
</dbReference>
<evidence type="ECO:0000256" key="2">
    <source>
        <dbReference type="SAM" id="Phobius"/>
    </source>
</evidence>
<feature type="transmembrane region" description="Helical" evidence="2">
    <location>
        <begin position="282"/>
        <end position="300"/>
    </location>
</feature>
<reference evidence="4" key="1">
    <citation type="submission" date="2016-10" db="EMBL/GenBank/DDBJ databases">
        <authorList>
            <person name="Varghese N."/>
            <person name="Submissions S."/>
        </authorList>
    </citation>
    <scope>NUCLEOTIDE SEQUENCE [LARGE SCALE GENOMIC DNA]</scope>
    <source>
        <strain evidence="4">DSM 10002</strain>
    </source>
</reference>